<evidence type="ECO:0000313" key="3">
    <source>
        <dbReference type="Proteomes" id="UP000824540"/>
    </source>
</evidence>
<name>A0A8T2MRJ8_9TELE</name>
<feature type="region of interest" description="Disordered" evidence="1">
    <location>
        <begin position="262"/>
        <end position="289"/>
    </location>
</feature>
<feature type="non-terminal residue" evidence="2">
    <location>
        <position position="1"/>
    </location>
</feature>
<feature type="region of interest" description="Disordered" evidence="1">
    <location>
        <begin position="58"/>
        <end position="97"/>
    </location>
</feature>
<reference evidence="2" key="1">
    <citation type="thesis" date="2021" institute="BYU ScholarsArchive" country="Provo, UT, USA">
        <title>Applications of and Algorithms for Genome Assembly and Genomic Analyses with an Emphasis on Marine Teleosts.</title>
        <authorList>
            <person name="Pickett B.D."/>
        </authorList>
    </citation>
    <scope>NUCLEOTIDE SEQUENCE</scope>
    <source>
        <strain evidence="2">HI-2016</strain>
    </source>
</reference>
<feature type="compositionally biased region" description="Polar residues" evidence="1">
    <location>
        <begin position="72"/>
        <end position="92"/>
    </location>
</feature>
<accession>A0A8T2MRJ8</accession>
<feature type="region of interest" description="Disordered" evidence="1">
    <location>
        <begin position="335"/>
        <end position="369"/>
    </location>
</feature>
<keyword evidence="3" id="KW-1185">Reference proteome</keyword>
<dbReference type="EMBL" id="JAFBMS010002096">
    <property type="protein sequence ID" value="KAG9328551.1"/>
    <property type="molecule type" value="Genomic_DNA"/>
</dbReference>
<gene>
    <name evidence="2" type="ORF">JZ751_013012</name>
</gene>
<dbReference type="Proteomes" id="UP000824540">
    <property type="component" value="Unassembled WGS sequence"/>
</dbReference>
<evidence type="ECO:0000256" key="1">
    <source>
        <dbReference type="SAM" id="MobiDB-lite"/>
    </source>
</evidence>
<sequence>MYRNILMKTDCSFGVLLRSCGFSDEMQIPFSAPSCLLNSAPWRFVTKTRLSRPKGIQGACVENKQRDERKMTSMSSLSAQEHTAGQKPQCSAVSDPDTALAHSLKQHTGVIGPHTVPHARARSGLAGLSVADSSVTSFYKMEERQRSRFGQRRGRLVVFIKNPKDLRLYCDAQRLGMKAKAAVFSVLLHSGLPGLCGAVCLPTGRGFGLIQGRIATLGELYGVSFRTFPVCFTACPYPVPYSQQYSKKQRKPLFLQEPLSNARSTRRAGGYQAAGGQEEGLSELQGGQEEGLSELQGGQEEGGYQNCRGAGGGVISCRGAGGGVIRLQGGRRRGYQAAGGQEEGLSELQGGRRRGYQTAGGQEEGLSELQGAGGGVIRTAGGQEEGLSGCRGAGGGVIRTAGGQEEGFIRLQGAGGGQEEGLSGLQGARRRGYQNCRGAGGGGVIRLQGGRRRGYQAAGGQEE</sequence>
<dbReference type="AlphaFoldDB" id="A0A8T2MRJ8"/>
<proteinExistence type="predicted"/>
<comment type="caution">
    <text evidence="2">The sequence shown here is derived from an EMBL/GenBank/DDBJ whole genome shotgun (WGS) entry which is preliminary data.</text>
</comment>
<evidence type="ECO:0000313" key="2">
    <source>
        <dbReference type="EMBL" id="KAG9328551.1"/>
    </source>
</evidence>
<protein>
    <submittedName>
        <fullName evidence="2">Uncharacterized protein</fullName>
    </submittedName>
</protein>
<organism evidence="2 3">
    <name type="scientific">Albula glossodonta</name>
    <name type="common">roundjaw bonefish</name>
    <dbReference type="NCBI Taxonomy" id="121402"/>
    <lineage>
        <taxon>Eukaryota</taxon>
        <taxon>Metazoa</taxon>
        <taxon>Chordata</taxon>
        <taxon>Craniata</taxon>
        <taxon>Vertebrata</taxon>
        <taxon>Euteleostomi</taxon>
        <taxon>Actinopterygii</taxon>
        <taxon>Neopterygii</taxon>
        <taxon>Teleostei</taxon>
        <taxon>Albuliformes</taxon>
        <taxon>Albulidae</taxon>
        <taxon>Albula</taxon>
    </lineage>
</organism>